<dbReference type="InterPro" id="IPR001878">
    <property type="entry name" value="Znf_CCHC"/>
</dbReference>
<keyword evidence="1" id="KW-0862">Zinc</keyword>
<evidence type="ECO:0000313" key="4">
    <source>
        <dbReference type="EMBL" id="GEZ77207.1"/>
    </source>
</evidence>
<feature type="compositionally biased region" description="Basic and acidic residues" evidence="2">
    <location>
        <begin position="267"/>
        <end position="282"/>
    </location>
</feature>
<evidence type="ECO:0000256" key="1">
    <source>
        <dbReference type="PROSITE-ProRule" id="PRU00047"/>
    </source>
</evidence>
<dbReference type="SUPFAM" id="SSF57756">
    <property type="entry name" value="Retrovirus zinc finger-like domains"/>
    <property type="match status" value="1"/>
</dbReference>
<dbReference type="GO" id="GO:0008270">
    <property type="term" value="F:zinc ion binding"/>
    <property type="evidence" value="ECO:0007669"/>
    <property type="project" value="UniProtKB-KW"/>
</dbReference>
<dbReference type="GO" id="GO:0003676">
    <property type="term" value="F:nucleic acid binding"/>
    <property type="evidence" value="ECO:0007669"/>
    <property type="project" value="InterPro"/>
</dbReference>
<keyword evidence="1" id="KW-0479">Metal-binding</keyword>
<evidence type="ECO:0000259" key="3">
    <source>
        <dbReference type="PROSITE" id="PS50158"/>
    </source>
</evidence>
<dbReference type="PROSITE" id="PS50158">
    <property type="entry name" value="ZF_CCHC"/>
    <property type="match status" value="1"/>
</dbReference>
<feature type="compositionally biased region" description="Basic and acidic residues" evidence="2">
    <location>
        <begin position="542"/>
        <end position="556"/>
    </location>
</feature>
<gene>
    <name evidence="4" type="ORF">Tci_549180</name>
</gene>
<feature type="compositionally biased region" description="Basic and acidic residues" evidence="2">
    <location>
        <begin position="516"/>
        <end position="529"/>
    </location>
</feature>
<feature type="region of interest" description="Disordered" evidence="2">
    <location>
        <begin position="512"/>
        <end position="559"/>
    </location>
</feature>
<keyword evidence="1" id="KW-0863">Zinc-finger</keyword>
<organism evidence="4">
    <name type="scientific">Tanacetum cinerariifolium</name>
    <name type="common">Dalmatian daisy</name>
    <name type="synonym">Chrysanthemum cinerariifolium</name>
    <dbReference type="NCBI Taxonomy" id="118510"/>
    <lineage>
        <taxon>Eukaryota</taxon>
        <taxon>Viridiplantae</taxon>
        <taxon>Streptophyta</taxon>
        <taxon>Embryophyta</taxon>
        <taxon>Tracheophyta</taxon>
        <taxon>Spermatophyta</taxon>
        <taxon>Magnoliopsida</taxon>
        <taxon>eudicotyledons</taxon>
        <taxon>Gunneridae</taxon>
        <taxon>Pentapetalae</taxon>
        <taxon>asterids</taxon>
        <taxon>campanulids</taxon>
        <taxon>Asterales</taxon>
        <taxon>Asteraceae</taxon>
        <taxon>Asteroideae</taxon>
        <taxon>Anthemideae</taxon>
        <taxon>Anthemidinae</taxon>
        <taxon>Tanacetum</taxon>
    </lineage>
</organism>
<sequence length="635" mass="70812">MRIEQYFLMTDNSLWEVILNGDSPAPTRVIKGVLQLVAPTTAEQRLARENELKARGTLLMALPNKHQLMLNTHKDAKTLMEAIEKRLQKLISQLEILGVCLSLSLSQEDINLKFIRSLPTEWRTHTLIWRNKTDLEEQSLDDLFNSLKIYEAEVKSSSSVSTSTKNIAFVSFSNTDSTNKPVSTAASVSAVSAKMHVSALPNVDSLSNAVIYSFFASQSNSPQLDNDDLKQIDADDLEEMDLKWQMAMLTVECYNCYRKGHFARECRSPKDTRRNGAAEPQRRNIPVENSTSNALVSKCPIYDRYQSDNGYHAVPPPYTRTFMPPKPDLVETSIPSATSKTAITKPISHGKRRNREACFVCNSLDHLIRDCDYHEMKMAQPTARNHAQRGNHKHYARIPVSTAIPKLSVTRPKQAKTVVTKPNSPPRRRINRSPSLKASTFPPKVTAVKALMVNGAQGNPQHALKDKGVIDSRCLRHMIGNMSYLSDFEELNGLSLKEGRFLEKVSKNNLMQKKQGMKEPEFKGRKLESEVNVSPSTSAQSKKNDGKTKREAKGKSPVESLTRYRNLRAEFEDFSDNSINKDNADGTLVPVVGQLSPNSTNTFSAAGPSNAVASPTHGKSLCIDTSQLLDDPNMP</sequence>
<dbReference type="SMART" id="SM00343">
    <property type="entry name" value="ZnF_C2HC"/>
    <property type="match status" value="2"/>
</dbReference>
<accession>A0A699IN60</accession>
<dbReference type="EMBL" id="BKCJ010321537">
    <property type="protein sequence ID" value="GEZ77207.1"/>
    <property type="molecule type" value="Genomic_DNA"/>
</dbReference>
<proteinExistence type="predicted"/>
<reference evidence="4" key="1">
    <citation type="journal article" date="2019" name="Sci. Rep.">
        <title>Draft genome of Tanacetum cinerariifolium, the natural source of mosquito coil.</title>
        <authorList>
            <person name="Yamashiro T."/>
            <person name="Shiraishi A."/>
            <person name="Satake H."/>
            <person name="Nakayama K."/>
        </authorList>
    </citation>
    <scope>NUCLEOTIDE SEQUENCE</scope>
</reference>
<comment type="caution">
    <text evidence="4">The sequence shown here is derived from an EMBL/GenBank/DDBJ whole genome shotgun (WGS) entry which is preliminary data.</text>
</comment>
<dbReference type="InterPro" id="IPR036875">
    <property type="entry name" value="Znf_CCHC_sf"/>
</dbReference>
<name>A0A699IN60_TANCI</name>
<feature type="compositionally biased region" description="Polar residues" evidence="2">
    <location>
        <begin position="531"/>
        <end position="541"/>
    </location>
</feature>
<evidence type="ECO:0000256" key="2">
    <source>
        <dbReference type="SAM" id="MobiDB-lite"/>
    </source>
</evidence>
<dbReference type="Gene3D" id="4.10.60.10">
    <property type="entry name" value="Zinc finger, CCHC-type"/>
    <property type="match status" value="1"/>
</dbReference>
<protein>
    <recommendedName>
        <fullName evidence="3">CCHC-type domain-containing protein</fullName>
    </recommendedName>
</protein>
<dbReference type="AlphaFoldDB" id="A0A699IN60"/>
<dbReference type="Pfam" id="PF00098">
    <property type="entry name" value="zf-CCHC"/>
    <property type="match status" value="1"/>
</dbReference>
<feature type="region of interest" description="Disordered" evidence="2">
    <location>
        <begin position="418"/>
        <end position="440"/>
    </location>
</feature>
<feature type="region of interest" description="Disordered" evidence="2">
    <location>
        <begin position="267"/>
        <end position="290"/>
    </location>
</feature>
<feature type="domain" description="CCHC-type" evidence="3">
    <location>
        <begin position="253"/>
        <end position="268"/>
    </location>
</feature>